<sequence>MITDNSGKSHNNLLSNVKFDPIELEDRYVHQVYDVIASEFSSTRHSPWPSVVKFIEAQPLNSLGADIGCGNGKYLTASSKYYGTMEDSTSSTSVQCKSIVATSNFIPIAAMERSPKLAEIVYNRGFDVVIGDILRIPYCSERFDFFLCIAVIHHLSTMARRIKAVNELARILRVGGQGLIQVWAKEQHGISKSEPSYYVNRKTKMMSNVNDSPESLSKIVEAVPGTYLPLHVNGTEFQNTDMLVPWKKKTHKVTDHLKESNQPLPNSMYGRYYHLFVMGELDDLISKVPALRIDKSFYEQGNWVVHVTKIV</sequence>
<dbReference type="GO" id="GO:0030488">
    <property type="term" value="P:tRNA methylation"/>
    <property type="evidence" value="ECO:0007669"/>
    <property type="project" value="TreeGrafter"/>
</dbReference>
<dbReference type="CDD" id="cd02440">
    <property type="entry name" value="AdoMet_MTases"/>
    <property type="match status" value="1"/>
</dbReference>
<evidence type="ECO:0000256" key="1">
    <source>
        <dbReference type="ARBA" id="ARBA00022603"/>
    </source>
</evidence>
<dbReference type="InterPro" id="IPR013216">
    <property type="entry name" value="Methyltransf_11"/>
</dbReference>
<dbReference type="AlphaFoldDB" id="A0AA85FAS9"/>
<dbReference type="PANTHER" id="PTHR13069">
    <property type="entry name" value="ALKYLATED DNA REPAIR PROTEIN ALKB HOMOLOG 8"/>
    <property type="match status" value="1"/>
</dbReference>
<organism evidence="4 5">
    <name type="scientific">Schistosoma rodhaini</name>
    <dbReference type="NCBI Taxonomy" id="6188"/>
    <lineage>
        <taxon>Eukaryota</taxon>
        <taxon>Metazoa</taxon>
        <taxon>Spiralia</taxon>
        <taxon>Lophotrochozoa</taxon>
        <taxon>Platyhelminthes</taxon>
        <taxon>Trematoda</taxon>
        <taxon>Digenea</taxon>
        <taxon>Strigeidida</taxon>
        <taxon>Schistosomatoidea</taxon>
        <taxon>Schistosomatidae</taxon>
        <taxon>Schistosoma</taxon>
    </lineage>
</organism>
<dbReference type="SUPFAM" id="SSF53335">
    <property type="entry name" value="S-adenosyl-L-methionine-dependent methyltransferases"/>
    <property type="match status" value="1"/>
</dbReference>
<dbReference type="InterPro" id="IPR051422">
    <property type="entry name" value="AlkB_tRNA_MeTrf/Diox"/>
</dbReference>
<name>A0AA85FAS9_9TREM</name>
<dbReference type="GO" id="GO:0005737">
    <property type="term" value="C:cytoplasm"/>
    <property type="evidence" value="ECO:0007669"/>
    <property type="project" value="TreeGrafter"/>
</dbReference>
<keyword evidence="2" id="KW-0808">Transferase</keyword>
<dbReference type="GO" id="GO:0005634">
    <property type="term" value="C:nucleus"/>
    <property type="evidence" value="ECO:0007669"/>
    <property type="project" value="TreeGrafter"/>
</dbReference>
<dbReference type="GO" id="GO:0008757">
    <property type="term" value="F:S-adenosylmethionine-dependent methyltransferase activity"/>
    <property type="evidence" value="ECO:0007669"/>
    <property type="project" value="InterPro"/>
</dbReference>
<keyword evidence="1" id="KW-0489">Methyltransferase</keyword>
<reference evidence="5" key="2">
    <citation type="submission" date="2023-11" db="UniProtKB">
        <authorList>
            <consortium name="WormBaseParasite"/>
        </authorList>
    </citation>
    <scope>IDENTIFICATION</scope>
</reference>
<dbReference type="GO" id="GO:0000049">
    <property type="term" value="F:tRNA binding"/>
    <property type="evidence" value="ECO:0007669"/>
    <property type="project" value="TreeGrafter"/>
</dbReference>
<dbReference type="PANTHER" id="PTHR13069:SF21">
    <property type="entry name" value="ALKYLATED DNA REPAIR PROTEIN ALKB HOMOLOG 8"/>
    <property type="match status" value="1"/>
</dbReference>
<dbReference type="InterPro" id="IPR029063">
    <property type="entry name" value="SAM-dependent_MTases_sf"/>
</dbReference>
<dbReference type="GO" id="GO:0002098">
    <property type="term" value="P:tRNA wobble uridine modification"/>
    <property type="evidence" value="ECO:0007669"/>
    <property type="project" value="TreeGrafter"/>
</dbReference>
<dbReference type="Gene3D" id="3.40.50.150">
    <property type="entry name" value="Vaccinia Virus protein VP39"/>
    <property type="match status" value="1"/>
</dbReference>
<dbReference type="Pfam" id="PF08241">
    <property type="entry name" value="Methyltransf_11"/>
    <property type="match status" value="1"/>
</dbReference>
<dbReference type="Proteomes" id="UP000050792">
    <property type="component" value="Unassembled WGS sequence"/>
</dbReference>
<protein>
    <recommendedName>
        <fullName evidence="3">Methyltransferase type 11 domain-containing protein</fullName>
    </recommendedName>
</protein>
<evidence type="ECO:0000259" key="3">
    <source>
        <dbReference type="Pfam" id="PF08241"/>
    </source>
</evidence>
<proteinExistence type="predicted"/>
<feature type="domain" description="Methyltransferase type 11" evidence="3">
    <location>
        <begin position="66"/>
        <end position="177"/>
    </location>
</feature>
<evidence type="ECO:0000256" key="2">
    <source>
        <dbReference type="ARBA" id="ARBA00022679"/>
    </source>
</evidence>
<keyword evidence="4" id="KW-1185">Reference proteome</keyword>
<dbReference type="WBParaSite" id="SRDH1_42940.1">
    <property type="protein sequence ID" value="SRDH1_42940.1"/>
    <property type="gene ID" value="SRDH1_42940"/>
</dbReference>
<evidence type="ECO:0000313" key="5">
    <source>
        <dbReference type="WBParaSite" id="SRDH1_42940.1"/>
    </source>
</evidence>
<dbReference type="GO" id="GO:0106335">
    <property type="term" value="F:tRNA (5-carboxymethyluridine(34)-5-O)-methyltransferase activity"/>
    <property type="evidence" value="ECO:0007669"/>
    <property type="project" value="TreeGrafter"/>
</dbReference>
<evidence type="ECO:0000313" key="4">
    <source>
        <dbReference type="Proteomes" id="UP000050792"/>
    </source>
</evidence>
<reference evidence="4" key="1">
    <citation type="submission" date="2022-06" db="EMBL/GenBank/DDBJ databases">
        <authorList>
            <person name="Berger JAMES D."/>
            <person name="Berger JAMES D."/>
        </authorList>
    </citation>
    <scope>NUCLEOTIDE SEQUENCE [LARGE SCALE GENOMIC DNA]</scope>
</reference>
<accession>A0AA85FAS9</accession>